<dbReference type="Proteomes" id="UP000199634">
    <property type="component" value="Unassembled WGS sequence"/>
</dbReference>
<evidence type="ECO:0000256" key="7">
    <source>
        <dbReference type="ARBA" id="ARBA00022670"/>
    </source>
</evidence>
<keyword evidence="17" id="KW-1185">Reference proteome</keyword>
<dbReference type="CDD" id="cd09603">
    <property type="entry name" value="M1_APN_like"/>
    <property type="match status" value="1"/>
</dbReference>
<gene>
    <name evidence="16" type="ORF">SAMN02927937_01774</name>
</gene>
<evidence type="ECO:0000259" key="13">
    <source>
        <dbReference type="Pfam" id="PF01433"/>
    </source>
</evidence>
<keyword evidence="6" id="KW-0031">Aminopeptidase</keyword>
<dbReference type="InterPro" id="IPR027268">
    <property type="entry name" value="Peptidase_M4/M1_CTD_sf"/>
</dbReference>
<dbReference type="InterPro" id="IPR050344">
    <property type="entry name" value="Peptidase_M1_aminopeptidases"/>
</dbReference>
<dbReference type="EC" id="3.4.11.2" evidence="4"/>
<dbReference type="AlphaFoldDB" id="A0A1H6LK91"/>
<dbReference type="InterPro" id="IPR045357">
    <property type="entry name" value="Aminopeptidase_N-like_N"/>
</dbReference>
<dbReference type="SUPFAM" id="SSF63737">
    <property type="entry name" value="Leukotriene A4 hydrolase N-terminal domain"/>
    <property type="match status" value="1"/>
</dbReference>
<dbReference type="InterPro" id="IPR042097">
    <property type="entry name" value="Aminopeptidase_N-like_N_sf"/>
</dbReference>
<dbReference type="GO" id="GO:0006508">
    <property type="term" value="P:proteolysis"/>
    <property type="evidence" value="ECO:0007669"/>
    <property type="project" value="UniProtKB-KW"/>
</dbReference>
<dbReference type="GO" id="GO:0016020">
    <property type="term" value="C:membrane"/>
    <property type="evidence" value="ECO:0007669"/>
    <property type="project" value="TreeGrafter"/>
</dbReference>
<name>A0A1H6LK91_9FLAO</name>
<feature type="domain" description="Secretion system C-terminal sorting" evidence="15">
    <location>
        <begin position="571"/>
        <end position="637"/>
    </location>
</feature>
<dbReference type="SUPFAM" id="SSF55486">
    <property type="entry name" value="Metalloproteases ('zincins'), catalytic domain"/>
    <property type="match status" value="1"/>
</dbReference>
<evidence type="ECO:0000256" key="11">
    <source>
        <dbReference type="ARBA" id="ARBA00022833"/>
    </source>
</evidence>
<dbReference type="PANTHER" id="PTHR11533:SF174">
    <property type="entry name" value="PUROMYCIN-SENSITIVE AMINOPEPTIDASE-RELATED"/>
    <property type="match status" value="1"/>
</dbReference>
<evidence type="ECO:0000256" key="8">
    <source>
        <dbReference type="ARBA" id="ARBA00022723"/>
    </source>
</evidence>
<comment type="similarity">
    <text evidence="3">Belongs to the peptidase M1 family.</text>
</comment>
<evidence type="ECO:0000256" key="6">
    <source>
        <dbReference type="ARBA" id="ARBA00022438"/>
    </source>
</evidence>
<comment type="catalytic activity">
    <reaction evidence="1">
        <text>Release of an N-terminal amino acid, Xaa-|-Yaa- from a peptide, amide or arylamide. Xaa is preferably Ala, but may be most amino acids including Pro (slow action). When a terminal hydrophobic residue is followed by a prolyl residue, the two may be released as an intact Xaa-Pro dipeptide.</text>
        <dbReference type="EC" id="3.4.11.2"/>
    </reaction>
</comment>
<reference evidence="16 17" key="1">
    <citation type="submission" date="2016-10" db="EMBL/GenBank/DDBJ databases">
        <authorList>
            <person name="de Groot N.N."/>
        </authorList>
    </citation>
    <scope>NUCLEOTIDE SEQUENCE [LARGE SCALE GENOMIC DNA]</scope>
    <source>
        <strain evidence="16 17">CGMCC 1.10825</strain>
    </source>
</reference>
<evidence type="ECO:0000256" key="1">
    <source>
        <dbReference type="ARBA" id="ARBA00000098"/>
    </source>
</evidence>
<dbReference type="GO" id="GO:0005737">
    <property type="term" value="C:cytoplasm"/>
    <property type="evidence" value="ECO:0007669"/>
    <property type="project" value="TreeGrafter"/>
</dbReference>
<dbReference type="GO" id="GO:0043171">
    <property type="term" value="P:peptide catabolic process"/>
    <property type="evidence" value="ECO:0007669"/>
    <property type="project" value="TreeGrafter"/>
</dbReference>
<dbReference type="GO" id="GO:0008270">
    <property type="term" value="F:zinc ion binding"/>
    <property type="evidence" value="ECO:0007669"/>
    <property type="project" value="InterPro"/>
</dbReference>
<keyword evidence="7" id="KW-0645">Protease</keyword>
<evidence type="ECO:0000259" key="15">
    <source>
        <dbReference type="Pfam" id="PF18962"/>
    </source>
</evidence>
<dbReference type="InterPro" id="IPR001930">
    <property type="entry name" value="Peptidase_M1"/>
</dbReference>
<dbReference type="EMBL" id="FNXE01000023">
    <property type="protein sequence ID" value="SEH85236.1"/>
    <property type="molecule type" value="Genomic_DNA"/>
</dbReference>
<accession>A0A1H6LK91</accession>
<dbReference type="Pfam" id="PF17900">
    <property type="entry name" value="Peptidase_M1_N"/>
    <property type="match status" value="1"/>
</dbReference>
<dbReference type="STRING" id="1159016.SAMN02927937_01774"/>
<dbReference type="RefSeq" id="WP_091099197.1">
    <property type="nucleotide sequence ID" value="NZ_FNXE01000023.1"/>
</dbReference>
<feature type="domain" description="Aminopeptidase N-like N-terminal" evidence="14">
    <location>
        <begin position="53"/>
        <end position="227"/>
    </location>
</feature>
<dbReference type="Pfam" id="PF18962">
    <property type="entry name" value="Por_Secre_tail"/>
    <property type="match status" value="1"/>
</dbReference>
<evidence type="ECO:0000256" key="12">
    <source>
        <dbReference type="ARBA" id="ARBA00023049"/>
    </source>
</evidence>
<evidence type="ECO:0000256" key="5">
    <source>
        <dbReference type="ARBA" id="ARBA00015611"/>
    </source>
</evidence>
<dbReference type="OrthoDB" id="100605at2"/>
<dbReference type="Gene3D" id="1.10.390.10">
    <property type="entry name" value="Neutral Protease Domain 2"/>
    <property type="match status" value="1"/>
</dbReference>
<keyword evidence="10" id="KW-0378">Hydrolase</keyword>
<evidence type="ECO:0000259" key="14">
    <source>
        <dbReference type="Pfam" id="PF17900"/>
    </source>
</evidence>
<evidence type="ECO:0000256" key="3">
    <source>
        <dbReference type="ARBA" id="ARBA00010136"/>
    </source>
</evidence>
<organism evidence="16 17">
    <name type="scientific">Paenimyroides marinum</name>
    <dbReference type="NCBI Taxonomy" id="1159016"/>
    <lineage>
        <taxon>Bacteria</taxon>
        <taxon>Pseudomonadati</taxon>
        <taxon>Bacteroidota</taxon>
        <taxon>Flavobacteriia</taxon>
        <taxon>Flavobacteriales</taxon>
        <taxon>Flavobacteriaceae</taxon>
        <taxon>Paenimyroides</taxon>
    </lineage>
</organism>
<keyword evidence="12" id="KW-0482">Metalloprotease</keyword>
<evidence type="ECO:0000313" key="16">
    <source>
        <dbReference type="EMBL" id="SEH85236.1"/>
    </source>
</evidence>
<dbReference type="InterPro" id="IPR014782">
    <property type="entry name" value="Peptidase_M1_dom"/>
</dbReference>
<dbReference type="GO" id="GO:0005615">
    <property type="term" value="C:extracellular space"/>
    <property type="evidence" value="ECO:0007669"/>
    <property type="project" value="TreeGrafter"/>
</dbReference>
<dbReference type="Pfam" id="PF01433">
    <property type="entry name" value="Peptidase_M1"/>
    <property type="match status" value="1"/>
</dbReference>
<evidence type="ECO:0000256" key="2">
    <source>
        <dbReference type="ARBA" id="ARBA00001947"/>
    </source>
</evidence>
<dbReference type="PRINTS" id="PR00756">
    <property type="entry name" value="ALADIPTASE"/>
</dbReference>
<protein>
    <recommendedName>
        <fullName evidence="5">Aminopeptidase N</fullName>
        <ecNumber evidence="4">3.4.11.2</ecNumber>
    </recommendedName>
</protein>
<evidence type="ECO:0000256" key="9">
    <source>
        <dbReference type="ARBA" id="ARBA00022729"/>
    </source>
</evidence>
<dbReference type="PANTHER" id="PTHR11533">
    <property type="entry name" value="PROTEASE M1 ZINC METALLOPROTEASE"/>
    <property type="match status" value="1"/>
</dbReference>
<comment type="cofactor">
    <cofactor evidence="2">
        <name>Zn(2+)</name>
        <dbReference type="ChEBI" id="CHEBI:29105"/>
    </cofactor>
</comment>
<evidence type="ECO:0000256" key="4">
    <source>
        <dbReference type="ARBA" id="ARBA00012564"/>
    </source>
</evidence>
<dbReference type="NCBIfam" id="TIGR04183">
    <property type="entry name" value="Por_Secre_tail"/>
    <property type="match status" value="1"/>
</dbReference>
<evidence type="ECO:0000256" key="10">
    <source>
        <dbReference type="ARBA" id="ARBA00022801"/>
    </source>
</evidence>
<sequence length="639" mass="72292">MKNIFLVFVYCLFTNNLFGQVTVDVPNEYRIYEQRAAEKRFAFIPNPNTLNYDVTYQKLALDINPEQYYIAGTVTTQFVPNEDLQRIVFDFSHQLQVTEVLQANQPLTFSQADNELTIQLVGTVEEGTLGEVVITYQGAPPTANEAFTQGYHNGTPIMWTLSEPFGARDWFPCKQSLNDKIDSIDVYLTTPGDMVAVANGMEQSQTVHQNGTKTTHFKHAYPIPAYLVAIAVTNYEIYEQLAGTAPYTFPIVNYLYPESYQTAVNQLQVTLPVMDVFEELFGTYPFHTEKYGHAQFGWGGGMEHTTVSFMGGFSRHLIAHELAHHWFGDKVTCGSWKDIWLNEGFAEYMAGLVVEHLDGQEAFVNWKSSKIGSITSQTNGNLYLTEEQASDSDRIFNSRLTYDKGSMVVNMLRYILGDEVFYQSMQSFLNDPEFAYSYAVTTQLKTHLETASGLDLTEFFNDWVYGEGHPSYQLKAETLSETQTKIVLSQTTSHESVPFFEMPVTLKLTGTSGQSEIVVLQHTQNNQEFVVDTNIGVVLEIQIDPFQDIISKNNTVRVKSSMKAYGNEIKIIPNPFQSSFQVVIPENVQVEALNLYDTKGKLIRKNINNPYNAEQLASGMYVLAIETPSKTYHKKIIKN</sequence>
<keyword evidence="9" id="KW-0732">Signal</keyword>
<feature type="domain" description="Peptidase M1 membrane alanine aminopeptidase" evidence="13">
    <location>
        <begin position="316"/>
        <end position="463"/>
    </location>
</feature>
<dbReference type="Gene3D" id="2.60.40.1730">
    <property type="entry name" value="tricorn interacting facor f3 domain"/>
    <property type="match status" value="1"/>
</dbReference>
<dbReference type="GO" id="GO:0016285">
    <property type="term" value="F:alanyl aminopeptidase activity"/>
    <property type="evidence" value="ECO:0007669"/>
    <property type="project" value="UniProtKB-EC"/>
</dbReference>
<keyword evidence="8" id="KW-0479">Metal-binding</keyword>
<dbReference type="GO" id="GO:0042277">
    <property type="term" value="F:peptide binding"/>
    <property type="evidence" value="ECO:0007669"/>
    <property type="project" value="TreeGrafter"/>
</dbReference>
<proteinExistence type="inferred from homology"/>
<dbReference type="InterPro" id="IPR026444">
    <property type="entry name" value="Secre_tail"/>
</dbReference>
<evidence type="ECO:0000313" key="17">
    <source>
        <dbReference type="Proteomes" id="UP000199634"/>
    </source>
</evidence>
<dbReference type="GO" id="GO:0070006">
    <property type="term" value="F:metalloaminopeptidase activity"/>
    <property type="evidence" value="ECO:0007669"/>
    <property type="project" value="TreeGrafter"/>
</dbReference>
<keyword evidence="11" id="KW-0862">Zinc</keyword>